<comment type="subunit">
    <text evidence="4">Monomer.</text>
</comment>
<dbReference type="NCBIfam" id="NF010731">
    <property type="entry name" value="PRK14133.1"/>
    <property type="match status" value="1"/>
</dbReference>
<keyword evidence="11" id="KW-0479">Metal-binding</keyword>
<comment type="catalytic activity">
    <reaction evidence="17">
        <text>DNA(n) + a 2'-deoxyribonucleoside 5'-triphosphate = DNA(n+1) + diphosphate</text>
        <dbReference type="Rhea" id="RHEA:22508"/>
        <dbReference type="Rhea" id="RHEA-COMP:17339"/>
        <dbReference type="Rhea" id="RHEA-COMP:17340"/>
        <dbReference type="ChEBI" id="CHEBI:33019"/>
        <dbReference type="ChEBI" id="CHEBI:61560"/>
        <dbReference type="ChEBI" id="CHEBI:173112"/>
        <dbReference type="EC" id="2.7.7.7"/>
    </reaction>
</comment>
<keyword evidence="12" id="KW-0227">DNA damage</keyword>
<dbReference type="InterPro" id="IPR024728">
    <property type="entry name" value="PolY_HhH_motif"/>
</dbReference>
<dbReference type="HAMAP" id="MF_01113">
    <property type="entry name" value="DNApol_IV"/>
    <property type="match status" value="1"/>
</dbReference>
<comment type="subcellular location">
    <subcellularLocation>
        <location evidence="2">Cytoplasm</location>
    </subcellularLocation>
</comment>
<dbReference type="InterPro" id="IPR036775">
    <property type="entry name" value="DNA_pol_Y-fam_lit_finger_sf"/>
</dbReference>
<keyword evidence="6" id="KW-0515">Mutator protein</keyword>
<dbReference type="NCBIfam" id="NF002751">
    <property type="entry name" value="PRK02794.1"/>
    <property type="match status" value="1"/>
</dbReference>
<dbReference type="InterPro" id="IPR050116">
    <property type="entry name" value="DNA_polymerase-Y"/>
</dbReference>
<dbReference type="GO" id="GO:0042276">
    <property type="term" value="P:error-prone translesion synthesis"/>
    <property type="evidence" value="ECO:0007669"/>
    <property type="project" value="TreeGrafter"/>
</dbReference>
<evidence type="ECO:0000256" key="12">
    <source>
        <dbReference type="ARBA" id="ARBA00022763"/>
    </source>
</evidence>
<dbReference type="Gene3D" id="1.10.150.20">
    <property type="entry name" value="5' to 3' exonuclease, C-terminal subdomain"/>
    <property type="match status" value="1"/>
</dbReference>
<keyword evidence="14" id="KW-0239">DNA-directed DNA polymerase</keyword>
<sequence>MRWIMHVDMDAFFASVEQLDNPEYRGKPLIVGGRAHRGVVSTCSYEARKYGVHSAMPIAQAQRLCPCCIFVSGRMWRYVEVSQQIMKIFSEFSPCVEPLSIDEAFLDLSGMEHLVGDITALGPKIKTRIKEATGLTASVGLAPNKFLAKLGSDLRKPDGLVIIKPEEARNFIAPLPVNKIFGIGKKANEELNKIGIFTIGQLAVCDKIYLKNILGNNTTLVQNLALGIDDRQVENSREPKSIGRETTYGDDLLTQKEYHDALWNLSQQVGWRVRNSGLVGHTVTLKVKYRSFKSVTRSVTAETPVSLDEDIFALVEKLVAQVKWAEPVRLLGVTVSKFATAGELVLDFAHDEKREKRNATLDALKNKFGEQIIKRGK</sequence>
<dbReference type="Pfam" id="PF11799">
    <property type="entry name" value="IMS_C"/>
    <property type="match status" value="1"/>
</dbReference>
<keyword evidence="10" id="KW-0235">DNA replication</keyword>
<evidence type="ECO:0000256" key="6">
    <source>
        <dbReference type="ARBA" id="ARBA00022457"/>
    </source>
</evidence>
<organism evidence="19">
    <name type="scientific">bioreactor metagenome</name>
    <dbReference type="NCBI Taxonomy" id="1076179"/>
    <lineage>
        <taxon>unclassified sequences</taxon>
        <taxon>metagenomes</taxon>
        <taxon>ecological metagenomes</taxon>
    </lineage>
</organism>
<dbReference type="NCBIfam" id="NF002677">
    <property type="entry name" value="PRK02406.1"/>
    <property type="match status" value="1"/>
</dbReference>
<name>A0A644VD40_9ZZZZ</name>
<evidence type="ECO:0000256" key="14">
    <source>
        <dbReference type="ARBA" id="ARBA00022932"/>
    </source>
</evidence>
<dbReference type="Gene3D" id="3.30.1490.100">
    <property type="entry name" value="DNA polymerase, Y-family, little finger domain"/>
    <property type="match status" value="1"/>
</dbReference>
<dbReference type="PANTHER" id="PTHR11076:SF33">
    <property type="entry name" value="DNA POLYMERASE KAPPA"/>
    <property type="match status" value="1"/>
</dbReference>
<dbReference type="InterPro" id="IPR017961">
    <property type="entry name" value="DNA_pol_Y-fam_little_finger"/>
</dbReference>
<evidence type="ECO:0000256" key="9">
    <source>
        <dbReference type="ARBA" id="ARBA00022695"/>
    </source>
</evidence>
<evidence type="ECO:0000256" key="13">
    <source>
        <dbReference type="ARBA" id="ARBA00022842"/>
    </source>
</evidence>
<dbReference type="PROSITE" id="PS50173">
    <property type="entry name" value="UMUC"/>
    <property type="match status" value="1"/>
</dbReference>
<dbReference type="GO" id="GO:0003887">
    <property type="term" value="F:DNA-directed DNA polymerase activity"/>
    <property type="evidence" value="ECO:0007669"/>
    <property type="project" value="UniProtKB-KW"/>
</dbReference>
<gene>
    <name evidence="19" type="primary">dinB_9</name>
    <name evidence="19" type="ORF">SDC9_35158</name>
</gene>
<comment type="similarity">
    <text evidence="3">Belongs to the DNA polymerase type-Y family.</text>
</comment>
<evidence type="ECO:0000256" key="5">
    <source>
        <dbReference type="ARBA" id="ARBA00012417"/>
    </source>
</evidence>
<dbReference type="GO" id="GO:0009432">
    <property type="term" value="P:SOS response"/>
    <property type="evidence" value="ECO:0007669"/>
    <property type="project" value="TreeGrafter"/>
</dbReference>
<keyword evidence="7" id="KW-0963">Cytoplasm</keyword>
<evidence type="ECO:0000256" key="7">
    <source>
        <dbReference type="ARBA" id="ARBA00022490"/>
    </source>
</evidence>
<dbReference type="PANTHER" id="PTHR11076">
    <property type="entry name" value="DNA REPAIR POLYMERASE UMUC / TRANSFERASE FAMILY MEMBER"/>
    <property type="match status" value="1"/>
</dbReference>
<reference evidence="19" key="1">
    <citation type="submission" date="2019-08" db="EMBL/GenBank/DDBJ databases">
        <authorList>
            <person name="Kucharzyk K."/>
            <person name="Murdoch R.W."/>
            <person name="Higgins S."/>
            <person name="Loffler F."/>
        </authorList>
    </citation>
    <scope>NUCLEOTIDE SEQUENCE</scope>
</reference>
<dbReference type="CDD" id="cd03586">
    <property type="entry name" value="PolY_Pol_IV_kappa"/>
    <property type="match status" value="1"/>
</dbReference>
<dbReference type="GO" id="GO:0006260">
    <property type="term" value="P:DNA replication"/>
    <property type="evidence" value="ECO:0007669"/>
    <property type="project" value="UniProtKB-KW"/>
</dbReference>
<evidence type="ECO:0000256" key="16">
    <source>
        <dbReference type="ARBA" id="ARBA00023204"/>
    </source>
</evidence>
<dbReference type="Gene3D" id="3.30.70.270">
    <property type="match status" value="1"/>
</dbReference>
<evidence type="ECO:0000313" key="19">
    <source>
        <dbReference type="EMBL" id="MPL89127.1"/>
    </source>
</evidence>
<keyword evidence="16" id="KW-0234">DNA repair</keyword>
<evidence type="ECO:0000256" key="8">
    <source>
        <dbReference type="ARBA" id="ARBA00022679"/>
    </source>
</evidence>
<comment type="caution">
    <text evidence="19">The sequence shown here is derived from an EMBL/GenBank/DDBJ whole genome shotgun (WGS) entry which is preliminary data.</text>
</comment>
<dbReference type="GO" id="GO:0005829">
    <property type="term" value="C:cytosol"/>
    <property type="evidence" value="ECO:0007669"/>
    <property type="project" value="TreeGrafter"/>
</dbReference>
<keyword evidence="9 19" id="KW-0548">Nucleotidyltransferase</keyword>
<keyword evidence="15" id="KW-0238">DNA-binding</keyword>
<accession>A0A644VD40</accession>
<evidence type="ECO:0000256" key="17">
    <source>
        <dbReference type="ARBA" id="ARBA00049244"/>
    </source>
</evidence>
<keyword evidence="13" id="KW-0460">Magnesium</keyword>
<evidence type="ECO:0000259" key="18">
    <source>
        <dbReference type="PROSITE" id="PS50173"/>
    </source>
</evidence>
<dbReference type="InterPro" id="IPR022880">
    <property type="entry name" value="DNApol_IV"/>
</dbReference>
<dbReference type="FunFam" id="3.40.1170.60:FF:000001">
    <property type="entry name" value="DNA polymerase IV"/>
    <property type="match status" value="1"/>
</dbReference>
<dbReference type="EC" id="2.7.7.7" evidence="5"/>
<dbReference type="Pfam" id="PF00817">
    <property type="entry name" value="IMS"/>
    <property type="match status" value="1"/>
</dbReference>
<comment type="cofactor">
    <cofactor evidence="1">
        <name>Mg(2+)</name>
        <dbReference type="ChEBI" id="CHEBI:18420"/>
    </cofactor>
</comment>
<dbReference type="GO" id="GO:0006281">
    <property type="term" value="P:DNA repair"/>
    <property type="evidence" value="ECO:0007669"/>
    <property type="project" value="UniProtKB-KW"/>
</dbReference>
<evidence type="ECO:0000256" key="10">
    <source>
        <dbReference type="ARBA" id="ARBA00022705"/>
    </source>
</evidence>
<dbReference type="InterPro" id="IPR043502">
    <property type="entry name" value="DNA/RNA_pol_sf"/>
</dbReference>
<dbReference type="EMBL" id="VSSQ01000273">
    <property type="protein sequence ID" value="MPL89127.1"/>
    <property type="molecule type" value="Genomic_DNA"/>
</dbReference>
<keyword evidence="8 19" id="KW-0808">Transferase</keyword>
<evidence type="ECO:0000256" key="4">
    <source>
        <dbReference type="ARBA" id="ARBA00011245"/>
    </source>
</evidence>
<dbReference type="SUPFAM" id="SSF56672">
    <property type="entry name" value="DNA/RNA polymerases"/>
    <property type="match status" value="1"/>
</dbReference>
<dbReference type="Gene3D" id="3.40.1170.60">
    <property type="match status" value="1"/>
</dbReference>
<dbReference type="GO" id="GO:0046872">
    <property type="term" value="F:metal ion binding"/>
    <property type="evidence" value="ECO:0007669"/>
    <property type="project" value="UniProtKB-KW"/>
</dbReference>
<dbReference type="SUPFAM" id="SSF100879">
    <property type="entry name" value="Lesion bypass DNA polymerase (Y-family), little finger domain"/>
    <property type="match status" value="1"/>
</dbReference>
<evidence type="ECO:0000256" key="15">
    <source>
        <dbReference type="ARBA" id="ARBA00023125"/>
    </source>
</evidence>
<dbReference type="GO" id="GO:0003684">
    <property type="term" value="F:damaged DNA binding"/>
    <property type="evidence" value="ECO:0007669"/>
    <property type="project" value="InterPro"/>
</dbReference>
<evidence type="ECO:0000256" key="1">
    <source>
        <dbReference type="ARBA" id="ARBA00001946"/>
    </source>
</evidence>
<dbReference type="InterPro" id="IPR001126">
    <property type="entry name" value="UmuC"/>
</dbReference>
<dbReference type="AlphaFoldDB" id="A0A644VD40"/>
<proteinExistence type="inferred from homology"/>
<evidence type="ECO:0000256" key="11">
    <source>
        <dbReference type="ARBA" id="ARBA00022723"/>
    </source>
</evidence>
<protein>
    <recommendedName>
        <fullName evidence="5">DNA-directed DNA polymerase</fullName>
        <ecNumber evidence="5">2.7.7.7</ecNumber>
    </recommendedName>
</protein>
<evidence type="ECO:0000256" key="2">
    <source>
        <dbReference type="ARBA" id="ARBA00004496"/>
    </source>
</evidence>
<dbReference type="FunFam" id="3.30.1490.100:FF:000004">
    <property type="entry name" value="DNA polymerase IV"/>
    <property type="match status" value="1"/>
</dbReference>
<dbReference type="InterPro" id="IPR043128">
    <property type="entry name" value="Rev_trsase/Diguanyl_cyclase"/>
</dbReference>
<dbReference type="Pfam" id="PF11798">
    <property type="entry name" value="IMS_HHH"/>
    <property type="match status" value="1"/>
</dbReference>
<feature type="domain" description="UmuC" evidence="18">
    <location>
        <begin position="4"/>
        <end position="184"/>
    </location>
</feature>
<evidence type="ECO:0000256" key="3">
    <source>
        <dbReference type="ARBA" id="ARBA00010945"/>
    </source>
</evidence>